<feature type="domain" description="Gfo/Idh/MocA-like oxidoreductase C-terminal" evidence="2">
    <location>
        <begin position="133"/>
        <end position="346"/>
    </location>
</feature>
<feature type="domain" description="Gfo/Idh/MocA-like oxidoreductase N-terminal" evidence="1">
    <location>
        <begin position="5"/>
        <end position="120"/>
    </location>
</feature>
<dbReference type="PANTHER" id="PTHR43708:SF7">
    <property type="entry name" value="OXIDOREDUCTASE"/>
    <property type="match status" value="1"/>
</dbReference>
<dbReference type="Pfam" id="PF01408">
    <property type="entry name" value="GFO_IDH_MocA"/>
    <property type="match status" value="1"/>
</dbReference>
<dbReference type="Gene3D" id="3.30.360.10">
    <property type="entry name" value="Dihydrodipicolinate Reductase, domain 2"/>
    <property type="match status" value="1"/>
</dbReference>
<evidence type="ECO:0000313" key="4">
    <source>
        <dbReference type="Proteomes" id="UP001500736"/>
    </source>
</evidence>
<dbReference type="Proteomes" id="UP001500736">
    <property type="component" value="Unassembled WGS sequence"/>
</dbReference>
<dbReference type="Pfam" id="PF02894">
    <property type="entry name" value="GFO_IDH_MocA_C"/>
    <property type="match status" value="1"/>
</dbReference>
<dbReference type="InterPro" id="IPR004104">
    <property type="entry name" value="Gfo/Idh/MocA-like_OxRdtase_C"/>
</dbReference>
<gene>
    <name evidence="3" type="ORF">GCM10009431_11450</name>
</gene>
<dbReference type="PANTHER" id="PTHR43708">
    <property type="entry name" value="CONSERVED EXPRESSED OXIDOREDUCTASE (EUROFUNG)"/>
    <property type="match status" value="1"/>
</dbReference>
<name>A0ABP3UR19_9FLAO</name>
<dbReference type="RefSeq" id="WP_343796524.1">
    <property type="nucleotide sequence ID" value="NZ_BAAAGF010000001.1"/>
</dbReference>
<sequence length="347" mass="39381">MKPINTALCSFGMSGLLFHAPFVNTNKGFNLYGVLERTKNLAQEKYSKIKTFRTLESLLKDDNIELVILNTPNITHYNFAKQIIQSGKHLVVEKPFTTSVEEADELIQLAKVNNVKMAVFHNRRWDSDFLTVKKIVDNNTLGDIVEAEFHYDRFDPELSYKVHKETPTEGVGSLYDLGSHIIDQTLVLFGKPKAIFANIDSFREQSKVADYFDVKLFYSNHKVTLKSSYFVKQPIPSYIIHGKKGSFLKSKADVQEAELQRGISPDVKNWGIEPASGQGLLNTQKENVSVKEYITSEAGNYMVFYDKIYESIRNDKPLPVSAEEGKAVIEIIEAALKSNTERRIIDL</sequence>
<accession>A0ABP3UR19</accession>
<evidence type="ECO:0000259" key="1">
    <source>
        <dbReference type="Pfam" id="PF01408"/>
    </source>
</evidence>
<dbReference type="InterPro" id="IPR036291">
    <property type="entry name" value="NAD(P)-bd_dom_sf"/>
</dbReference>
<dbReference type="EMBL" id="BAAAGF010000001">
    <property type="protein sequence ID" value="GAA0740864.1"/>
    <property type="molecule type" value="Genomic_DNA"/>
</dbReference>
<dbReference type="InterPro" id="IPR000683">
    <property type="entry name" value="Gfo/Idh/MocA-like_OxRdtase_N"/>
</dbReference>
<keyword evidence="4" id="KW-1185">Reference proteome</keyword>
<dbReference type="InterPro" id="IPR051317">
    <property type="entry name" value="Gfo/Idh/MocA_oxidoreduct"/>
</dbReference>
<proteinExistence type="predicted"/>
<organism evidence="3 4">
    <name type="scientific">Gaetbulibacter jejuensis</name>
    <dbReference type="NCBI Taxonomy" id="584607"/>
    <lineage>
        <taxon>Bacteria</taxon>
        <taxon>Pseudomonadati</taxon>
        <taxon>Bacteroidota</taxon>
        <taxon>Flavobacteriia</taxon>
        <taxon>Flavobacteriales</taxon>
        <taxon>Flavobacteriaceae</taxon>
        <taxon>Gaetbulibacter</taxon>
    </lineage>
</organism>
<protein>
    <submittedName>
        <fullName evidence="3">Gfo/Idh/MocA family oxidoreductase</fullName>
    </submittedName>
</protein>
<evidence type="ECO:0000313" key="3">
    <source>
        <dbReference type="EMBL" id="GAA0740864.1"/>
    </source>
</evidence>
<evidence type="ECO:0000259" key="2">
    <source>
        <dbReference type="Pfam" id="PF02894"/>
    </source>
</evidence>
<dbReference type="Gene3D" id="3.40.50.720">
    <property type="entry name" value="NAD(P)-binding Rossmann-like Domain"/>
    <property type="match status" value="1"/>
</dbReference>
<dbReference type="SUPFAM" id="SSF51735">
    <property type="entry name" value="NAD(P)-binding Rossmann-fold domains"/>
    <property type="match status" value="1"/>
</dbReference>
<comment type="caution">
    <text evidence="3">The sequence shown here is derived from an EMBL/GenBank/DDBJ whole genome shotgun (WGS) entry which is preliminary data.</text>
</comment>
<reference evidence="4" key="1">
    <citation type="journal article" date="2019" name="Int. J. Syst. Evol. Microbiol.">
        <title>The Global Catalogue of Microorganisms (GCM) 10K type strain sequencing project: providing services to taxonomists for standard genome sequencing and annotation.</title>
        <authorList>
            <consortium name="The Broad Institute Genomics Platform"/>
            <consortium name="The Broad Institute Genome Sequencing Center for Infectious Disease"/>
            <person name="Wu L."/>
            <person name="Ma J."/>
        </authorList>
    </citation>
    <scope>NUCLEOTIDE SEQUENCE [LARGE SCALE GENOMIC DNA]</scope>
    <source>
        <strain evidence="4">JCM 15976</strain>
    </source>
</reference>